<dbReference type="Proteomes" id="UP001174909">
    <property type="component" value="Unassembled WGS sequence"/>
</dbReference>
<dbReference type="InterPro" id="IPR013083">
    <property type="entry name" value="Znf_RING/FYVE/PHD"/>
</dbReference>
<organism evidence="6 7">
    <name type="scientific">Geodia barretti</name>
    <name type="common">Barrett's horny sponge</name>
    <dbReference type="NCBI Taxonomy" id="519541"/>
    <lineage>
        <taxon>Eukaryota</taxon>
        <taxon>Metazoa</taxon>
        <taxon>Porifera</taxon>
        <taxon>Demospongiae</taxon>
        <taxon>Heteroscleromorpha</taxon>
        <taxon>Tetractinellida</taxon>
        <taxon>Astrophorina</taxon>
        <taxon>Geodiidae</taxon>
        <taxon>Geodia</taxon>
    </lineage>
</organism>
<dbReference type="InterPro" id="IPR047153">
    <property type="entry name" value="TRIM45/56/19-like"/>
</dbReference>
<dbReference type="GO" id="GO:0008270">
    <property type="term" value="F:zinc ion binding"/>
    <property type="evidence" value="ECO:0007669"/>
    <property type="project" value="UniProtKB-KW"/>
</dbReference>
<name>A0AA35SHC7_GEOBA</name>
<keyword evidence="7" id="KW-1185">Reference proteome</keyword>
<proteinExistence type="predicted"/>
<gene>
    <name evidence="6" type="ORF">GBAR_LOCUS16820</name>
</gene>
<dbReference type="PANTHER" id="PTHR25462">
    <property type="entry name" value="BONUS, ISOFORM C-RELATED"/>
    <property type="match status" value="1"/>
</dbReference>
<dbReference type="InterPro" id="IPR017907">
    <property type="entry name" value="Znf_RING_CS"/>
</dbReference>
<evidence type="ECO:0000256" key="2">
    <source>
        <dbReference type="ARBA" id="ARBA00022771"/>
    </source>
</evidence>
<reference evidence="6" key="1">
    <citation type="submission" date="2023-03" db="EMBL/GenBank/DDBJ databases">
        <authorList>
            <person name="Steffen K."/>
            <person name="Cardenas P."/>
        </authorList>
    </citation>
    <scope>NUCLEOTIDE SEQUENCE</scope>
</reference>
<evidence type="ECO:0000256" key="3">
    <source>
        <dbReference type="ARBA" id="ARBA00022833"/>
    </source>
</evidence>
<dbReference type="InterPro" id="IPR018957">
    <property type="entry name" value="Znf_C3HC4_RING-type"/>
</dbReference>
<evidence type="ECO:0000313" key="7">
    <source>
        <dbReference type="Proteomes" id="UP001174909"/>
    </source>
</evidence>
<keyword evidence="3" id="KW-0862">Zinc</keyword>
<protein>
    <submittedName>
        <fullName evidence="6">Tripartite motif-containing protein 2</fullName>
    </submittedName>
</protein>
<evidence type="ECO:0000256" key="1">
    <source>
        <dbReference type="ARBA" id="ARBA00022723"/>
    </source>
</evidence>
<dbReference type="AlphaFoldDB" id="A0AA35SHC7"/>
<dbReference type="PANTHER" id="PTHR25462:SF296">
    <property type="entry name" value="MEIOTIC P26, ISOFORM F"/>
    <property type="match status" value="1"/>
</dbReference>
<sequence>RLLKCFHVYCEQCLQRLVRGGQEGQSLPCPQCRQDTLLPVGGVSGLQGAFYIHYLFDIQDALKKVSSSEQTMCNKCTKRGRPLLRDVRRVDMSRLHRSCSS</sequence>
<evidence type="ECO:0000259" key="5">
    <source>
        <dbReference type="PROSITE" id="PS50089"/>
    </source>
</evidence>
<feature type="non-terminal residue" evidence="6">
    <location>
        <position position="1"/>
    </location>
</feature>
<keyword evidence="2 4" id="KW-0863">Zinc-finger</keyword>
<dbReference type="Pfam" id="PF00097">
    <property type="entry name" value="zf-C3HC4"/>
    <property type="match status" value="1"/>
</dbReference>
<dbReference type="InterPro" id="IPR001841">
    <property type="entry name" value="Znf_RING"/>
</dbReference>
<evidence type="ECO:0000256" key="4">
    <source>
        <dbReference type="PROSITE-ProRule" id="PRU00175"/>
    </source>
</evidence>
<accession>A0AA35SHC7</accession>
<evidence type="ECO:0000313" key="6">
    <source>
        <dbReference type="EMBL" id="CAI8029639.1"/>
    </source>
</evidence>
<dbReference type="PROSITE" id="PS00518">
    <property type="entry name" value="ZF_RING_1"/>
    <property type="match status" value="1"/>
</dbReference>
<dbReference type="PROSITE" id="PS50089">
    <property type="entry name" value="ZF_RING_2"/>
    <property type="match status" value="1"/>
</dbReference>
<keyword evidence="1" id="KW-0479">Metal-binding</keyword>
<dbReference type="SUPFAM" id="SSF57850">
    <property type="entry name" value="RING/U-box"/>
    <property type="match status" value="1"/>
</dbReference>
<dbReference type="Gene3D" id="3.30.40.10">
    <property type="entry name" value="Zinc/RING finger domain, C3HC4 (zinc finger)"/>
    <property type="match status" value="1"/>
</dbReference>
<dbReference type="EMBL" id="CASHTH010002424">
    <property type="protein sequence ID" value="CAI8029639.1"/>
    <property type="molecule type" value="Genomic_DNA"/>
</dbReference>
<comment type="caution">
    <text evidence="6">The sequence shown here is derived from an EMBL/GenBank/DDBJ whole genome shotgun (WGS) entry which is preliminary data.</text>
</comment>
<feature type="domain" description="RING-type" evidence="5">
    <location>
        <begin position="2"/>
        <end position="33"/>
    </location>
</feature>